<protein>
    <recommendedName>
        <fullName evidence="6">Peroxin/Ferlin domain-containing protein</fullName>
    </recommendedName>
</protein>
<feature type="transmembrane region" description="Helical" evidence="5">
    <location>
        <begin position="42"/>
        <end position="62"/>
    </location>
</feature>
<evidence type="ECO:0000259" key="6">
    <source>
        <dbReference type="SMART" id="SM00693"/>
    </source>
</evidence>
<evidence type="ECO:0000256" key="2">
    <source>
        <dbReference type="ARBA" id="ARBA00022692"/>
    </source>
</evidence>
<proteinExistence type="predicted"/>
<dbReference type="InterPro" id="IPR010482">
    <property type="entry name" value="TECPR1-like_DysF"/>
</dbReference>
<keyword evidence="3 5" id="KW-1133">Transmembrane helix</keyword>
<gene>
    <name evidence="7" type="ORF">IMG5_152780</name>
</gene>
<dbReference type="OrthoDB" id="313454at2759"/>
<accession>G0QYW5</accession>
<dbReference type="PANTHER" id="PTHR31679:SF2">
    <property type="entry name" value="PEROXISOMAL MEMBRANE PROTEIN PEX30-RELATED"/>
    <property type="match status" value="1"/>
</dbReference>
<dbReference type="GeneID" id="14905696"/>
<dbReference type="GO" id="GO:0005778">
    <property type="term" value="C:peroxisomal membrane"/>
    <property type="evidence" value="ECO:0007669"/>
    <property type="project" value="TreeGrafter"/>
</dbReference>
<evidence type="ECO:0000313" key="7">
    <source>
        <dbReference type="EMBL" id="EGR29594.1"/>
    </source>
</evidence>
<keyword evidence="2 5" id="KW-0812">Transmembrane</keyword>
<evidence type="ECO:0000256" key="1">
    <source>
        <dbReference type="ARBA" id="ARBA00004127"/>
    </source>
</evidence>
<evidence type="ECO:0000256" key="3">
    <source>
        <dbReference type="ARBA" id="ARBA00022989"/>
    </source>
</evidence>
<evidence type="ECO:0000256" key="5">
    <source>
        <dbReference type="SAM" id="Phobius"/>
    </source>
</evidence>
<keyword evidence="4 5" id="KW-0472">Membrane</keyword>
<dbReference type="EMBL" id="GL984130">
    <property type="protein sequence ID" value="EGR29594.1"/>
    <property type="molecule type" value="Genomic_DNA"/>
</dbReference>
<dbReference type="GO" id="GO:0012505">
    <property type="term" value="C:endomembrane system"/>
    <property type="evidence" value="ECO:0007669"/>
    <property type="project" value="UniProtKB-SubCell"/>
</dbReference>
<dbReference type="InterPro" id="IPR006614">
    <property type="entry name" value="Peroxin/Ferlin"/>
</dbReference>
<evidence type="ECO:0000256" key="4">
    <source>
        <dbReference type="ARBA" id="ARBA00023136"/>
    </source>
</evidence>
<organism evidence="7 8">
    <name type="scientific">Ichthyophthirius multifiliis</name>
    <name type="common">White spot disease agent</name>
    <name type="synonym">Ich</name>
    <dbReference type="NCBI Taxonomy" id="5932"/>
    <lineage>
        <taxon>Eukaryota</taxon>
        <taxon>Sar</taxon>
        <taxon>Alveolata</taxon>
        <taxon>Ciliophora</taxon>
        <taxon>Intramacronucleata</taxon>
        <taxon>Oligohymenophorea</taxon>
        <taxon>Hymenostomatida</taxon>
        <taxon>Ophryoglenina</taxon>
        <taxon>Ichthyophthirius</taxon>
    </lineage>
</organism>
<dbReference type="Proteomes" id="UP000008983">
    <property type="component" value="Unassembled WGS sequence"/>
</dbReference>
<feature type="domain" description="Peroxin/Ferlin" evidence="6">
    <location>
        <begin position="122"/>
        <end position="183"/>
    </location>
</feature>
<name>G0QYW5_ICHMU</name>
<dbReference type="RefSeq" id="XP_004030830.1">
    <property type="nucleotide sequence ID" value="XM_004030782.1"/>
</dbReference>
<sequence length="234" mass="27999">MIFVQSGQKDYINLHDLVSNAIQQEDKTQVVQIIQKFRNYSLFIIPFLLFISFQTLLLIIFWNSLLQNTKLGCFMQKSQSQRLDKIASCLNKYLENNILLKYCPQIIVNALQIPEKQSGIQKVKKKFIIQENQRWWLGKDWINVMLPGDFPDWSDDQGLKSLSKCDFKLPNENWEWDGEWKVQISSNTDNQGWMYGKRFKDAQVINWNKSFYYVRKRIWTRTCSILTSYYYEDE</sequence>
<dbReference type="AlphaFoldDB" id="G0QYW5"/>
<dbReference type="eggNOG" id="ENOG502RW02">
    <property type="taxonomic scope" value="Eukaryota"/>
</dbReference>
<dbReference type="SMART" id="SM00693">
    <property type="entry name" value="DysFN"/>
    <property type="match status" value="1"/>
</dbReference>
<dbReference type="InterPro" id="IPR052646">
    <property type="entry name" value="Peroxisomal_PEX28-32"/>
</dbReference>
<dbReference type="PANTHER" id="PTHR31679">
    <property type="entry name" value="PEROXISOMAL MEMBRANE PROTEIN PEX30-RELATED"/>
    <property type="match status" value="1"/>
</dbReference>
<reference evidence="7 8" key="1">
    <citation type="submission" date="2011-07" db="EMBL/GenBank/DDBJ databases">
        <authorList>
            <person name="Coyne R."/>
            <person name="Brami D."/>
            <person name="Johnson J."/>
            <person name="Hostetler J."/>
            <person name="Hannick L."/>
            <person name="Clark T."/>
            <person name="Cassidy-Hanley D."/>
            <person name="Inman J."/>
        </authorList>
    </citation>
    <scope>NUCLEOTIDE SEQUENCE [LARGE SCALE GENOMIC DNA]</scope>
    <source>
        <strain evidence="7 8">G5</strain>
    </source>
</reference>
<dbReference type="InParanoid" id="G0QYW5"/>
<dbReference type="Pfam" id="PF06398">
    <property type="entry name" value="Pex24p"/>
    <property type="match status" value="1"/>
</dbReference>
<keyword evidence="8" id="KW-1185">Reference proteome</keyword>
<comment type="subcellular location">
    <subcellularLocation>
        <location evidence="1">Endomembrane system</location>
        <topology evidence="1">Multi-pass membrane protein</topology>
    </subcellularLocation>
</comment>
<dbReference type="GO" id="GO:0007031">
    <property type="term" value="P:peroxisome organization"/>
    <property type="evidence" value="ECO:0007669"/>
    <property type="project" value="TreeGrafter"/>
</dbReference>
<evidence type="ECO:0000313" key="8">
    <source>
        <dbReference type="Proteomes" id="UP000008983"/>
    </source>
</evidence>